<feature type="non-terminal residue" evidence="2">
    <location>
        <position position="1"/>
    </location>
</feature>
<feature type="non-terminal residue" evidence="2">
    <location>
        <position position="74"/>
    </location>
</feature>
<dbReference type="AlphaFoldDB" id="A0A6J4QRK6"/>
<accession>A0A6J4QRK6</accession>
<evidence type="ECO:0000313" key="2">
    <source>
        <dbReference type="EMBL" id="CAA9451555.1"/>
    </source>
</evidence>
<organism evidence="2">
    <name type="scientific">uncultured Rubrobacteraceae bacterium</name>
    <dbReference type="NCBI Taxonomy" id="349277"/>
    <lineage>
        <taxon>Bacteria</taxon>
        <taxon>Bacillati</taxon>
        <taxon>Actinomycetota</taxon>
        <taxon>Rubrobacteria</taxon>
        <taxon>Rubrobacterales</taxon>
        <taxon>Rubrobacteraceae</taxon>
        <taxon>environmental samples</taxon>
    </lineage>
</organism>
<evidence type="ECO:0000256" key="1">
    <source>
        <dbReference type="SAM" id="MobiDB-lite"/>
    </source>
</evidence>
<reference evidence="2" key="1">
    <citation type="submission" date="2020-02" db="EMBL/GenBank/DDBJ databases">
        <authorList>
            <person name="Meier V. D."/>
        </authorList>
    </citation>
    <scope>NUCLEOTIDE SEQUENCE</scope>
    <source>
        <strain evidence="2">AVDCRST_MAG01</strain>
    </source>
</reference>
<sequence>GYGIRGFWEAAHRRGTGFARARWPLPAVRAAGSRPAAGRPRVQTGELNGLLPDRAHDSALRCGHHRPERPPAPL</sequence>
<feature type="compositionally biased region" description="Low complexity" evidence="1">
    <location>
        <begin position="31"/>
        <end position="42"/>
    </location>
</feature>
<feature type="region of interest" description="Disordered" evidence="1">
    <location>
        <begin position="31"/>
        <end position="74"/>
    </location>
</feature>
<gene>
    <name evidence="2" type="ORF">AVDCRST_MAG01-01-4649</name>
</gene>
<protein>
    <submittedName>
        <fullName evidence="2">Uncharacterized protein</fullName>
    </submittedName>
</protein>
<dbReference type="EMBL" id="CADCUW010000603">
    <property type="protein sequence ID" value="CAA9451555.1"/>
    <property type="molecule type" value="Genomic_DNA"/>
</dbReference>
<name>A0A6J4QRK6_9ACTN</name>
<proteinExistence type="predicted"/>